<protein>
    <recommendedName>
        <fullName evidence="3">Polyketide synthase-like phosphopantetheine-binding domain-containing protein</fullName>
    </recommendedName>
</protein>
<gene>
    <name evidence="4" type="ORF">GQX73_g5356</name>
</gene>
<dbReference type="Pfam" id="PF08659">
    <property type="entry name" value="KR"/>
    <property type="match status" value="1"/>
</dbReference>
<comment type="caution">
    <text evidence="4">The sequence shown here is derived from an EMBL/GenBank/DDBJ whole genome shotgun (WGS) entry which is preliminary data.</text>
</comment>
<feature type="domain" description="Polyketide synthase-like phosphopantetheine-binding" evidence="3">
    <location>
        <begin position="197"/>
        <end position="252"/>
    </location>
</feature>
<dbReference type="GO" id="GO:0004312">
    <property type="term" value="F:fatty acid synthase activity"/>
    <property type="evidence" value="ECO:0007669"/>
    <property type="project" value="TreeGrafter"/>
</dbReference>
<dbReference type="Gene3D" id="3.40.50.720">
    <property type="entry name" value="NAD(P)-binding Rossmann-like Domain"/>
    <property type="match status" value="2"/>
</dbReference>
<keyword evidence="2" id="KW-0597">Phosphoprotein</keyword>
<organism evidence="4 5">
    <name type="scientific">Xylaria multiplex</name>
    <dbReference type="NCBI Taxonomy" id="323545"/>
    <lineage>
        <taxon>Eukaryota</taxon>
        <taxon>Fungi</taxon>
        <taxon>Dikarya</taxon>
        <taxon>Ascomycota</taxon>
        <taxon>Pezizomycotina</taxon>
        <taxon>Sordariomycetes</taxon>
        <taxon>Xylariomycetidae</taxon>
        <taxon>Xylariales</taxon>
        <taxon>Xylariaceae</taxon>
        <taxon>Xylaria</taxon>
    </lineage>
</organism>
<accession>A0A7C8ING6</accession>
<dbReference type="OrthoDB" id="329835at2759"/>
<dbReference type="InParanoid" id="A0A7C8ING6"/>
<dbReference type="PANTHER" id="PTHR43775">
    <property type="entry name" value="FATTY ACID SYNTHASE"/>
    <property type="match status" value="1"/>
</dbReference>
<proteinExistence type="predicted"/>
<keyword evidence="1" id="KW-0596">Phosphopantetheine</keyword>
<evidence type="ECO:0000313" key="4">
    <source>
        <dbReference type="EMBL" id="KAF2968206.1"/>
    </source>
</evidence>
<dbReference type="GO" id="GO:0006633">
    <property type="term" value="P:fatty acid biosynthetic process"/>
    <property type="evidence" value="ECO:0007669"/>
    <property type="project" value="TreeGrafter"/>
</dbReference>
<dbReference type="InterPro" id="IPR036736">
    <property type="entry name" value="ACP-like_sf"/>
</dbReference>
<dbReference type="InterPro" id="IPR009081">
    <property type="entry name" value="PP-bd_ACP"/>
</dbReference>
<dbReference type="Pfam" id="PF00550">
    <property type="entry name" value="PP-binding"/>
    <property type="match status" value="1"/>
</dbReference>
<dbReference type="InterPro" id="IPR050091">
    <property type="entry name" value="PKS_NRPS_Biosynth_Enz"/>
</dbReference>
<sequence length="374" mass="41352">MVLRDGAALDLTFDDWTAAIAPKVQGGWNLHNAFVQRAETLDFFVRRDSGLPAAVLGLCAADDAGFVADNPIIRRKLQAQGVHFLPEKQILDYFEFALLNQLDRDTPSEDEKGFLRPRVNHGYTIVGLHSEVPLDDPRCPTVWRWNRKMSMYHNIRAVSGGADGDSSSDLKAFLERAGADGNPVRFLLNEANVNYLATEIGTRIFHFMMRDATDLDISASISAIGMDSLMAIELRRWWKQIFAVDVTIIALITVFKDEAAAQALTENANLKGTVSAIQLDVTDDDSVDAAAFFLRSESRYVAQEIFATNVVGYVSVTEASIPLMCEAPAPRIVFLSSSLSELVHASDPSSQYYSLLGTEYRAATTARNMLVNQY</sequence>
<keyword evidence="5" id="KW-1185">Reference proteome</keyword>
<dbReference type="Gene3D" id="1.10.1200.10">
    <property type="entry name" value="ACP-like"/>
    <property type="match status" value="1"/>
</dbReference>
<dbReference type="GO" id="GO:0044550">
    <property type="term" value="P:secondary metabolite biosynthetic process"/>
    <property type="evidence" value="ECO:0007669"/>
    <property type="project" value="TreeGrafter"/>
</dbReference>
<evidence type="ECO:0000259" key="3">
    <source>
        <dbReference type="SMART" id="SM00823"/>
    </source>
</evidence>
<reference evidence="4 5" key="1">
    <citation type="submission" date="2019-12" db="EMBL/GenBank/DDBJ databases">
        <title>Draft genome sequence of the ascomycete Xylaria multiplex DSM 110363.</title>
        <authorList>
            <person name="Buettner E."/>
            <person name="Kellner H."/>
        </authorList>
    </citation>
    <scope>NUCLEOTIDE SEQUENCE [LARGE SCALE GENOMIC DNA]</scope>
    <source>
        <strain evidence="4 5">DSM 110363</strain>
    </source>
</reference>
<evidence type="ECO:0000256" key="1">
    <source>
        <dbReference type="ARBA" id="ARBA00022450"/>
    </source>
</evidence>
<dbReference type="InterPro" id="IPR013968">
    <property type="entry name" value="PKS_KR"/>
</dbReference>
<dbReference type="PANTHER" id="PTHR43775:SF37">
    <property type="entry name" value="SI:DKEY-61P9.11"/>
    <property type="match status" value="1"/>
</dbReference>
<dbReference type="GO" id="GO:0031177">
    <property type="term" value="F:phosphopantetheine binding"/>
    <property type="evidence" value="ECO:0007669"/>
    <property type="project" value="InterPro"/>
</dbReference>
<name>A0A7C8ING6_9PEZI</name>
<dbReference type="EMBL" id="WUBL01000055">
    <property type="protein sequence ID" value="KAF2968206.1"/>
    <property type="molecule type" value="Genomic_DNA"/>
</dbReference>
<dbReference type="InterPro" id="IPR020806">
    <property type="entry name" value="PKS_PP-bd"/>
</dbReference>
<dbReference type="SUPFAM" id="SSF51735">
    <property type="entry name" value="NAD(P)-binding Rossmann-fold domains"/>
    <property type="match status" value="1"/>
</dbReference>
<evidence type="ECO:0000256" key="2">
    <source>
        <dbReference type="ARBA" id="ARBA00022553"/>
    </source>
</evidence>
<dbReference type="InterPro" id="IPR036291">
    <property type="entry name" value="NAD(P)-bd_dom_sf"/>
</dbReference>
<dbReference type="SMART" id="SM00823">
    <property type="entry name" value="PKS_PP"/>
    <property type="match status" value="1"/>
</dbReference>
<dbReference type="SUPFAM" id="SSF47336">
    <property type="entry name" value="ACP-like"/>
    <property type="match status" value="1"/>
</dbReference>
<dbReference type="AlphaFoldDB" id="A0A7C8ING6"/>
<evidence type="ECO:0000313" key="5">
    <source>
        <dbReference type="Proteomes" id="UP000481858"/>
    </source>
</evidence>
<dbReference type="Proteomes" id="UP000481858">
    <property type="component" value="Unassembled WGS sequence"/>
</dbReference>